<dbReference type="AlphaFoldDB" id="A0A2A3EQV5"/>
<gene>
    <name evidence="1" type="ORF">APICC_09426</name>
</gene>
<keyword evidence="2" id="KW-1185">Reference proteome</keyword>
<protein>
    <submittedName>
        <fullName evidence="1">Mitochondrial folate transporter/carrier</fullName>
    </submittedName>
</protein>
<dbReference type="Proteomes" id="UP000242457">
    <property type="component" value="Unassembled WGS sequence"/>
</dbReference>
<organism evidence="1 2">
    <name type="scientific">Apis cerana cerana</name>
    <name type="common">Oriental honeybee</name>
    <dbReference type="NCBI Taxonomy" id="94128"/>
    <lineage>
        <taxon>Eukaryota</taxon>
        <taxon>Metazoa</taxon>
        <taxon>Ecdysozoa</taxon>
        <taxon>Arthropoda</taxon>
        <taxon>Hexapoda</taxon>
        <taxon>Insecta</taxon>
        <taxon>Pterygota</taxon>
        <taxon>Neoptera</taxon>
        <taxon>Endopterygota</taxon>
        <taxon>Hymenoptera</taxon>
        <taxon>Apocrita</taxon>
        <taxon>Aculeata</taxon>
        <taxon>Apoidea</taxon>
        <taxon>Anthophila</taxon>
        <taxon>Apidae</taxon>
        <taxon>Apis</taxon>
    </lineage>
</organism>
<reference evidence="1 2" key="1">
    <citation type="submission" date="2014-07" db="EMBL/GenBank/DDBJ databases">
        <title>Genomic and transcriptomic analysis on Apis cerana provide comprehensive insights into honey bee biology.</title>
        <authorList>
            <person name="Diao Q."/>
            <person name="Sun L."/>
            <person name="Zheng H."/>
            <person name="Zheng H."/>
            <person name="Xu S."/>
            <person name="Wang S."/>
            <person name="Zeng Z."/>
            <person name="Hu F."/>
            <person name="Su S."/>
            <person name="Wu J."/>
        </authorList>
    </citation>
    <scope>NUCLEOTIDE SEQUENCE [LARGE SCALE GENOMIC DNA]</scope>
    <source>
        <tissue evidence="1">Pupae without intestine</tissue>
    </source>
</reference>
<dbReference type="EMBL" id="KZ288193">
    <property type="protein sequence ID" value="PBC34173.1"/>
    <property type="molecule type" value="Genomic_DNA"/>
</dbReference>
<evidence type="ECO:0000313" key="2">
    <source>
        <dbReference type="Proteomes" id="UP000242457"/>
    </source>
</evidence>
<dbReference type="OrthoDB" id="8115289at2759"/>
<accession>A0A2A3EQV5</accession>
<sequence length="96" mass="10838">MNVAKFAVESGTRFEGGNGFYKGLSANLTRVTPATVITFVKCIVKEARCSFKNVDSIIMFMFQLNQSTQRCKNLVFLRDSLSDDRPRTVPNYEDCV</sequence>
<proteinExistence type="predicted"/>
<name>A0A2A3EQV5_APICC</name>
<evidence type="ECO:0000313" key="1">
    <source>
        <dbReference type="EMBL" id="PBC34173.1"/>
    </source>
</evidence>